<evidence type="ECO:0000256" key="10">
    <source>
        <dbReference type="ARBA" id="ARBA00037847"/>
    </source>
</evidence>
<keyword evidence="3" id="KW-1003">Cell membrane</keyword>
<comment type="similarity">
    <text evidence="2">Belongs to the RLP family.</text>
</comment>
<keyword evidence="6" id="KW-0732">Signal</keyword>
<keyword evidence="9" id="KW-0472">Membrane</keyword>
<dbReference type="InterPro" id="IPR001611">
    <property type="entry name" value="Leu-rich_rpt"/>
</dbReference>
<keyword evidence="7" id="KW-0677">Repeat</keyword>
<evidence type="ECO:0000256" key="7">
    <source>
        <dbReference type="ARBA" id="ARBA00022737"/>
    </source>
</evidence>
<reference evidence="12" key="1">
    <citation type="journal article" date="2013" name="Science">
        <title>The Amborella genome and the evolution of flowering plants.</title>
        <authorList>
            <consortium name="Amborella Genome Project"/>
        </authorList>
    </citation>
    <scope>NUCLEOTIDE SEQUENCE [LARGE SCALE GENOMIC DNA]</scope>
</reference>
<dbReference type="Gene3D" id="3.80.10.10">
    <property type="entry name" value="Ribonuclease Inhibitor"/>
    <property type="match status" value="1"/>
</dbReference>
<evidence type="ECO:0000256" key="1">
    <source>
        <dbReference type="ARBA" id="ARBA00004236"/>
    </source>
</evidence>
<dbReference type="GO" id="GO:0005886">
    <property type="term" value="C:plasma membrane"/>
    <property type="evidence" value="ECO:0007669"/>
    <property type="project" value="UniProtKB-SubCell"/>
</dbReference>
<evidence type="ECO:0000256" key="6">
    <source>
        <dbReference type="ARBA" id="ARBA00022729"/>
    </source>
</evidence>
<evidence type="ECO:0000256" key="3">
    <source>
        <dbReference type="ARBA" id="ARBA00022475"/>
    </source>
</evidence>
<dbReference type="PANTHER" id="PTHR48062:SF52">
    <property type="entry name" value="RECEPTOR-LIKE PROTEIN 8-RELATED"/>
    <property type="match status" value="1"/>
</dbReference>
<dbReference type="EMBL" id="KI396509">
    <property type="protein sequence ID" value="ERM97341.1"/>
    <property type="molecule type" value="Genomic_DNA"/>
</dbReference>
<evidence type="ECO:0000256" key="4">
    <source>
        <dbReference type="ARBA" id="ARBA00022614"/>
    </source>
</evidence>
<dbReference type="InterPro" id="IPR032675">
    <property type="entry name" value="LRR_dom_sf"/>
</dbReference>
<proteinExistence type="inferred from homology"/>
<keyword evidence="12" id="KW-1185">Reference proteome</keyword>
<protein>
    <recommendedName>
        <fullName evidence="13">Leucine-rich repeat-containing N-terminal plant-type domain-containing protein</fullName>
    </recommendedName>
</protein>
<gene>
    <name evidence="11" type="ORF">AMTR_s00073p00148950</name>
</gene>
<comment type="subcellular location">
    <subcellularLocation>
        <location evidence="1">Cell membrane</location>
    </subcellularLocation>
    <subcellularLocation>
        <location evidence="10">Endomembrane system</location>
        <topology evidence="10">Single-pass membrane protein</topology>
    </subcellularLocation>
</comment>
<accession>W1NNL1</accession>
<evidence type="ECO:0008006" key="13">
    <source>
        <dbReference type="Google" id="ProtNLM"/>
    </source>
</evidence>
<keyword evidence="4" id="KW-0433">Leucine-rich repeat</keyword>
<keyword evidence="8" id="KW-1133">Transmembrane helix</keyword>
<name>W1NNL1_AMBTC</name>
<evidence type="ECO:0000256" key="2">
    <source>
        <dbReference type="ARBA" id="ARBA00009592"/>
    </source>
</evidence>
<sequence>MLQNVDLSHNSRLVILSAVLPFRLTKLQLSYCDLSKFNTSVLGLVSPQPTLETVDISNSKIRGEIPKNFFTDLPRLKELNMCCNSLIGTIDSSISRLENLLELDLSSSHLS</sequence>
<evidence type="ECO:0000256" key="8">
    <source>
        <dbReference type="ARBA" id="ARBA00022989"/>
    </source>
</evidence>
<dbReference type="AlphaFoldDB" id="W1NNL1"/>
<evidence type="ECO:0000313" key="11">
    <source>
        <dbReference type="EMBL" id="ERM97341.1"/>
    </source>
</evidence>
<dbReference type="PANTHER" id="PTHR48062">
    <property type="entry name" value="RECEPTOR-LIKE PROTEIN 14"/>
    <property type="match status" value="1"/>
</dbReference>
<dbReference type="SUPFAM" id="SSF52058">
    <property type="entry name" value="L domain-like"/>
    <property type="match status" value="1"/>
</dbReference>
<dbReference type="Proteomes" id="UP000017836">
    <property type="component" value="Unassembled WGS sequence"/>
</dbReference>
<evidence type="ECO:0000256" key="5">
    <source>
        <dbReference type="ARBA" id="ARBA00022692"/>
    </source>
</evidence>
<organism evidence="11 12">
    <name type="scientific">Amborella trichopoda</name>
    <dbReference type="NCBI Taxonomy" id="13333"/>
    <lineage>
        <taxon>Eukaryota</taxon>
        <taxon>Viridiplantae</taxon>
        <taxon>Streptophyta</taxon>
        <taxon>Embryophyta</taxon>
        <taxon>Tracheophyta</taxon>
        <taxon>Spermatophyta</taxon>
        <taxon>Magnoliopsida</taxon>
        <taxon>Amborellales</taxon>
        <taxon>Amborellaceae</taxon>
        <taxon>Amborella</taxon>
    </lineage>
</organism>
<dbReference type="Pfam" id="PF13855">
    <property type="entry name" value="LRR_8"/>
    <property type="match status" value="1"/>
</dbReference>
<keyword evidence="5" id="KW-0812">Transmembrane</keyword>
<dbReference type="HOGENOM" id="CLU_2161821_0_0_1"/>
<dbReference type="InterPro" id="IPR051502">
    <property type="entry name" value="RLP_Defense_Trigger"/>
</dbReference>
<dbReference type="GO" id="GO:0012505">
    <property type="term" value="C:endomembrane system"/>
    <property type="evidence" value="ECO:0007669"/>
    <property type="project" value="UniProtKB-SubCell"/>
</dbReference>
<evidence type="ECO:0000256" key="9">
    <source>
        <dbReference type="ARBA" id="ARBA00023136"/>
    </source>
</evidence>
<evidence type="ECO:0000313" key="12">
    <source>
        <dbReference type="Proteomes" id="UP000017836"/>
    </source>
</evidence>
<dbReference type="Gramene" id="ERM97341">
    <property type="protein sequence ID" value="ERM97341"/>
    <property type="gene ID" value="AMTR_s00073p00148950"/>
</dbReference>